<gene>
    <name evidence="1" type="ordered locus">Mbur_1746</name>
</gene>
<evidence type="ECO:0000313" key="1">
    <source>
        <dbReference type="EMBL" id="ABE52636.1"/>
    </source>
</evidence>
<evidence type="ECO:0000313" key="2">
    <source>
        <dbReference type="Proteomes" id="UP000001979"/>
    </source>
</evidence>
<dbReference type="HOGENOM" id="CLU_1656861_0_0_2"/>
<protein>
    <submittedName>
        <fullName evidence="1">Uncharacterized protein</fullName>
    </submittedName>
</protein>
<name>Q12V90_METBU</name>
<dbReference type="KEGG" id="mbu:Mbur_1746"/>
<reference evidence="2" key="1">
    <citation type="journal article" date="2009" name="ISME J.">
        <title>The genome sequence of the psychrophilic archaeon, Methanococcoides burtonii: the role of genome evolution in cold adaptation.</title>
        <authorList>
            <person name="Allen M.A."/>
            <person name="Lauro F.M."/>
            <person name="Williams T.J."/>
            <person name="Burg D."/>
            <person name="Siddiqui K.S."/>
            <person name="De Francisci D."/>
            <person name="Chong K.W."/>
            <person name="Pilak O."/>
            <person name="Chew H.H."/>
            <person name="De Maere M.Z."/>
            <person name="Ting L."/>
            <person name="Katrib M."/>
            <person name="Ng C."/>
            <person name="Sowers K.R."/>
            <person name="Galperin M.Y."/>
            <person name="Anderson I.J."/>
            <person name="Ivanova N."/>
            <person name="Dalin E."/>
            <person name="Martinez M."/>
            <person name="Lapidus A."/>
            <person name="Hauser L."/>
            <person name="Land M."/>
            <person name="Thomas T."/>
            <person name="Cavicchioli R."/>
        </authorList>
    </citation>
    <scope>NUCLEOTIDE SEQUENCE [LARGE SCALE GENOMIC DNA]</scope>
    <source>
        <strain evidence="2">DSM 6242 / NBRC 107633 / OCM 468 / ACE-M</strain>
    </source>
</reference>
<keyword evidence="2" id="KW-1185">Reference proteome</keyword>
<dbReference type="EMBL" id="CP000300">
    <property type="protein sequence ID" value="ABE52636.1"/>
    <property type="molecule type" value="Genomic_DNA"/>
</dbReference>
<dbReference type="Proteomes" id="UP000001979">
    <property type="component" value="Chromosome"/>
</dbReference>
<dbReference type="GeneID" id="3997306"/>
<organism evidence="1 2">
    <name type="scientific">Methanococcoides burtonii (strain DSM 6242 / NBRC 107633 / OCM 468 / ACE-M)</name>
    <dbReference type="NCBI Taxonomy" id="259564"/>
    <lineage>
        <taxon>Archaea</taxon>
        <taxon>Methanobacteriati</taxon>
        <taxon>Methanobacteriota</taxon>
        <taxon>Stenosarchaea group</taxon>
        <taxon>Methanomicrobia</taxon>
        <taxon>Methanosarcinales</taxon>
        <taxon>Methanosarcinaceae</taxon>
        <taxon>Methanococcoides</taxon>
    </lineage>
</organism>
<sequence>MKANMKSGIGTLLTAMLLVSMAFAPAVSAVEDTQNGDIGIESTQYVDITAQKVKLYVAPDAGDNTGEIYAEYTTDDPGDFDVKTGVISVLKDTEESFTVSPYEWTNLRYAADSLHVLVWDDDTLSGDDKLFDAYKTVSSGVYVWSNSNVKLTTYVNVHW</sequence>
<dbReference type="AlphaFoldDB" id="Q12V90"/>
<accession>Q12V90</accession>
<dbReference type="RefSeq" id="WP_011499779.1">
    <property type="nucleotide sequence ID" value="NC_007955.1"/>
</dbReference>
<proteinExistence type="predicted"/>
<dbReference type="STRING" id="259564.Mbur_1746"/>